<evidence type="ECO:0000256" key="1">
    <source>
        <dbReference type="ARBA" id="ARBA00004123"/>
    </source>
</evidence>
<dbReference type="GO" id="GO:0003676">
    <property type="term" value="F:nucleic acid binding"/>
    <property type="evidence" value="ECO:0007669"/>
    <property type="project" value="InterPro"/>
</dbReference>
<dbReference type="PROSITE" id="PS50171">
    <property type="entry name" value="ZF_MATRIN"/>
    <property type="match status" value="1"/>
</dbReference>
<gene>
    <name evidence="7" type="ORF">BV898_17093</name>
</gene>
<keyword evidence="3" id="KW-0863">Zinc-finger</keyword>
<feature type="domain" description="Matrin-type" evidence="6">
    <location>
        <begin position="289"/>
        <end position="320"/>
    </location>
</feature>
<dbReference type="InterPro" id="IPR000690">
    <property type="entry name" value="Matrin/U1-C_Znf_C2H2"/>
</dbReference>
<evidence type="ECO:0000256" key="3">
    <source>
        <dbReference type="ARBA" id="ARBA00022771"/>
    </source>
</evidence>
<proteinExistence type="predicted"/>
<keyword evidence="5" id="KW-0539">Nucleus</keyword>
<comment type="caution">
    <text evidence="7">The sequence shown here is derived from an EMBL/GenBank/DDBJ whole genome shotgun (WGS) entry which is preliminary data.</text>
</comment>
<dbReference type="GO" id="GO:0005634">
    <property type="term" value="C:nucleus"/>
    <property type="evidence" value="ECO:0007669"/>
    <property type="project" value="UniProtKB-SubCell"/>
</dbReference>
<dbReference type="OrthoDB" id="10564094at2759"/>
<dbReference type="EMBL" id="MTYJ01000278">
    <property type="protein sequence ID" value="OWA52646.1"/>
    <property type="molecule type" value="Genomic_DNA"/>
</dbReference>
<name>A0A9X6NLP6_HYPEX</name>
<keyword evidence="8" id="KW-1185">Reference proteome</keyword>
<evidence type="ECO:0000259" key="6">
    <source>
        <dbReference type="PROSITE" id="PS50171"/>
    </source>
</evidence>
<evidence type="ECO:0000256" key="4">
    <source>
        <dbReference type="ARBA" id="ARBA00022833"/>
    </source>
</evidence>
<dbReference type="Proteomes" id="UP000192578">
    <property type="component" value="Unassembled WGS sequence"/>
</dbReference>
<reference evidence="8" key="1">
    <citation type="submission" date="2017-01" db="EMBL/GenBank/DDBJ databases">
        <title>Comparative genomics of anhydrobiosis in the tardigrade Hypsibius dujardini.</title>
        <authorList>
            <person name="Yoshida Y."/>
            <person name="Koutsovoulos G."/>
            <person name="Laetsch D."/>
            <person name="Stevens L."/>
            <person name="Kumar S."/>
            <person name="Horikawa D."/>
            <person name="Ishino K."/>
            <person name="Komine S."/>
            <person name="Tomita M."/>
            <person name="Blaxter M."/>
            <person name="Arakawa K."/>
        </authorList>
    </citation>
    <scope>NUCLEOTIDE SEQUENCE [LARGE SCALE GENOMIC DNA]</scope>
    <source>
        <strain evidence="8">Z151</strain>
    </source>
</reference>
<evidence type="ECO:0000313" key="7">
    <source>
        <dbReference type="EMBL" id="OWA52646.1"/>
    </source>
</evidence>
<sequence>MPYTNKMMLKPLDNFDSDWQWRSLTNSNNSIHNWYYPSARCGLQHNYRHVHHSIRPPSCSLGHFAASHNTQSGGNFSHLTIPKEQIVISLFGFCFDFISCPKIVLIRAYKKIRSMATSRMDPIITQEKNVVIVQLPFDFETLFATNQQHTQQPQQSQGNPVAASFGGHGAQASTIDAVASGRSQNDEHMKSGYSLSELKPRQRRNMKCKKPLQQHLEELQSPHLRVSKSGRDIFCIPCDTELTEYGRVKKSTIKLHLGCKKHLFNLKLEEQKSMEVPGEVKYDEQSGLYQCTLCGKAISHDLSDVRRHCGGKRHVRLLENQNGFDDIPALQMETSTEEPGIISAREYNNDFVYDVLDFIMRTNCQFSAISHMKRLLNKWTIMKLPSSNAIRRNHLPKYLEKNPEIARKRDQIAARKVQKMRERLGEATGDLEEVIADGEDLMEDQQDSMGLTTATNNAETLDELQQASILLQHFATNEDNMRMIADIQAEQQAMQQGASALGLPHQSTGMN</sequence>
<evidence type="ECO:0000313" key="8">
    <source>
        <dbReference type="Proteomes" id="UP000192578"/>
    </source>
</evidence>
<keyword evidence="4" id="KW-0862">Zinc</keyword>
<accession>A0A9X6NLP6</accession>
<protein>
    <recommendedName>
        <fullName evidence="6">Matrin-type domain-containing protein</fullName>
    </recommendedName>
</protein>
<evidence type="ECO:0000256" key="5">
    <source>
        <dbReference type="ARBA" id="ARBA00023242"/>
    </source>
</evidence>
<organism evidence="7 8">
    <name type="scientific">Hypsibius exemplaris</name>
    <name type="common">Freshwater tardigrade</name>
    <dbReference type="NCBI Taxonomy" id="2072580"/>
    <lineage>
        <taxon>Eukaryota</taxon>
        <taxon>Metazoa</taxon>
        <taxon>Ecdysozoa</taxon>
        <taxon>Tardigrada</taxon>
        <taxon>Eutardigrada</taxon>
        <taxon>Parachela</taxon>
        <taxon>Hypsibioidea</taxon>
        <taxon>Hypsibiidae</taxon>
        <taxon>Hypsibius</taxon>
    </lineage>
</organism>
<comment type="subcellular location">
    <subcellularLocation>
        <location evidence="1">Nucleus</location>
    </subcellularLocation>
</comment>
<dbReference type="GO" id="GO:0008270">
    <property type="term" value="F:zinc ion binding"/>
    <property type="evidence" value="ECO:0007669"/>
    <property type="project" value="UniProtKB-KW"/>
</dbReference>
<dbReference type="AlphaFoldDB" id="A0A9X6NLP6"/>
<evidence type="ECO:0000256" key="2">
    <source>
        <dbReference type="ARBA" id="ARBA00022723"/>
    </source>
</evidence>
<keyword evidence="2" id="KW-0479">Metal-binding</keyword>